<evidence type="ECO:0008006" key="3">
    <source>
        <dbReference type="Google" id="ProtNLM"/>
    </source>
</evidence>
<accession>A0ABV2DPW4</accession>
<gene>
    <name evidence="1" type="ORF">ABVQ20_34800</name>
</gene>
<proteinExistence type="predicted"/>
<dbReference type="Proteomes" id="UP001548832">
    <property type="component" value="Unassembled WGS sequence"/>
</dbReference>
<protein>
    <recommendedName>
        <fullName evidence="3">DUF115 domain-containing protein</fullName>
    </recommendedName>
</protein>
<comment type="caution">
    <text evidence="1">The sequence shown here is derived from an EMBL/GenBank/DDBJ whole genome shotgun (WGS) entry which is preliminary data.</text>
</comment>
<sequence>MSFADELQRFGLLLPKGRPTVVLAGTAEEIDRLYPTVDAALRQRAEYRLVLAAAGGVDGLRKRYPHEIVLPVPHSVFMQHWQRRLDAVLLIGPTWLARSGPAGFLDNSQLTTSSMLATMLPPPLALSRKSSFTGTFLIDLFGGRRIASLDGLAERLEKPRTIICLGNGPSSEDQRLADFGDAALFRVNWNWRGRGWMTGPGVVFTADPDLPGPEARPVIVFPTAAVGRPILSRHIRAMRPPSAGYAFLDEFDPSLTDLSGPMIPTNGALMIAIAAALKPERIVVAGMDLYQHPDGRYPGDAEALGGYSREHSAEIDLDLIRTALRGFAGETIILSDNLREALAAC</sequence>
<organism evidence="1 2">
    <name type="scientific">Mesorhizobium shangrilense</name>
    <dbReference type="NCBI Taxonomy" id="460060"/>
    <lineage>
        <taxon>Bacteria</taxon>
        <taxon>Pseudomonadati</taxon>
        <taxon>Pseudomonadota</taxon>
        <taxon>Alphaproteobacteria</taxon>
        <taxon>Hyphomicrobiales</taxon>
        <taxon>Phyllobacteriaceae</taxon>
        <taxon>Mesorhizobium</taxon>
    </lineage>
</organism>
<dbReference type="Gene3D" id="3.90.1480.10">
    <property type="entry name" value="Alpha-2,3-sialyltransferase"/>
    <property type="match status" value="1"/>
</dbReference>
<reference evidence="1 2" key="1">
    <citation type="submission" date="2024-06" db="EMBL/GenBank/DDBJ databases">
        <authorList>
            <person name="Kim D.-U."/>
        </authorList>
    </citation>
    <scope>NUCLEOTIDE SEQUENCE [LARGE SCALE GENOMIC DNA]</scope>
    <source>
        <strain evidence="1 2">KACC15460</strain>
    </source>
</reference>
<evidence type="ECO:0000313" key="1">
    <source>
        <dbReference type="EMBL" id="MET2832130.1"/>
    </source>
</evidence>
<name>A0ABV2DPW4_9HYPH</name>
<keyword evidence="2" id="KW-1185">Reference proteome</keyword>
<dbReference type="EMBL" id="JBEWSZ010000007">
    <property type="protein sequence ID" value="MET2832130.1"/>
    <property type="molecule type" value="Genomic_DNA"/>
</dbReference>
<evidence type="ECO:0000313" key="2">
    <source>
        <dbReference type="Proteomes" id="UP001548832"/>
    </source>
</evidence>
<dbReference type="RefSeq" id="WP_354464355.1">
    <property type="nucleotide sequence ID" value="NZ_JBEWSZ010000007.1"/>
</dbReference>